<name>A0A1I3BC58_9PLAN</name>
<sequence length="539" mass="60411">MSLIVDERGSNAHNETAVETQYVTPDGTPNVALLHDRTPEWLRSSTATVWLTLALAVMFLYSSILPVWHTDLWGHLNYGRWIVAHKAVPTVEPTLPLAKGVPFVDLPWLSQVLGYGMISQFDVAGIQFLNGLGIVTVAALLSFAVFRRTGSLAAALVTMFAFYWGSYQQILVVRPQLAGTVCFALVFMMATAPRWKRWYTLAIPLTFVFWANMHGSFIVGLGLLGAMTAGRAADVYLKTRKLKYVFAESEFRGLLLAAELSAVAVLLNPYGIGAYAEVFAVSGNKNLESLLEWEPLTLRMKQGRAAFSIALALVCLYRFSPRRVTVQEVLLLGGLGAGMLWHSRMIVWWAPVAAYYLGLHLAAVVRHVRHRAPAPRTTGGLWTVVCLGIVWIAFAYSPMGIRVVQGKPQDPKVIETRFRRSVSPMTPIHITDYLNRHAPTGLVFNTYEWGDYLQWAGPKDMQLFVNSHAHLIPEEVWRDYFGISNMATGWENKLDRYGVQAVVVDQLDRGDFIKAMEKLPNWEKKYSDNKGAIFYRKPL</sequence>
<evidence type="ECO:0000313" key="3">
    <source>
        <dbReference type="Proteomes" id="UP000199518"/>
    </source>
</evidence>
<dbReference type="STRING" id="1576369.SAMN05421753_101341"/>
<feature type="transmembrane region" description="Helical" evidence="1">
    <location>
        <begin position="380"/>
        <end position="399"/>
    </location>
</feature>
<dbReference type="Proteomes" id="UP000199518">
    <property type="component" value="Unassembled WGS sequence"/>
</dbReference>
<feature type="transmembrane region" description="Helical" evidence="1">
    <location>
        <begin position="123"/>
        <end position="143"/>
    </location>
</feature>
<keyword evidence="1" id="KW-1133">Transmembrane helix</keyword>
<protein>
    <recommendedName>
        <fullName evidence="4">Dolichyl-phosphate-mannose-protein mannosyltransferase</fullName>
    </recommendedName>
</protein>
<evidence type="ECO:0000313" key="2">
    <source>
        <dbReference type="EMBL" id="SFH59301.1"/>
    </source>
</evidence>
<dbReference type="RefSeq" id="WP_092047331.1">
    <property type="nucleotide sequence ID" value="NZ_FOQD01000001.1"/>
</dbReference>
<dbReference type="EMBL" id="FOQD01000001">
    <property type="protein sequence ID" value="SFH59301.1"/>
    <property type="molecule type" value="Genomic_DNA"/>
</dbReference>
<keyword evidence="1" id="KW-0812">Transmembrane</keyword>
<keyword evidence="1" id="KW-0472">Membrane</keyword>
<evidence type="ECO:0000256" key="1">
    <source>
        <dbReference type="SAM" id="Phobius"/>
    </source>
</evidence>
<proteinExistence type="predicted"/>
<gene>
    <name evidence="2" type="ORF">SAMN05421753_101341</name>
</gene>
<feature type="transmembrane region" description="Helical" evidence="1">
    <location>
        <begin position="177"/>
        <end position="195"/>
    </location>
</feature>
<feature type="transmembrane region" description="Helical" evidence="1">
    <location>
        <begin position="348"/>
        <end position="368"/>
    </location>
</feature>
<feature type="transmembrane region" description="Helical" evidence="1">
    <location>
        <begin position="207"/>
        <end position="233"/>
    </location>
</feature>
<dbReference type="AlphaFoldDB" id="A0A1I3BC58"/>
<accession>A0A1I3BC58</accession>
<keyword evidence="3" id="KW-1185">Reference proteome</keyword>
<evidence type="ECO:0008006" key="4">
    <source>
        <dbReference type="Google" id="ProtNLM"/>
    </source>
</evidence>
<reference evidence="3" key="1">
    <citation type="submission" date="2016-10" db="EMBL/GenBank/DDBJ databases">
        <authorList>
            <person name="Varghese N."/>
            <person name="Submissions S."/>
        </authorList>
    </citation>
    <scope>NUCLEOTIDE SEQUENCE [LARGE SCALE GENOMIC DNA]</scope>
    <source>
        <strain evidence="3">DSM 26348</strain>
    </source>
</reference>
<organism evidence="2 3">
    <name type="scientific">Planctomicrobium piriforme</name>
    <dbReference type="NCBI Taxonomy" id="1576369"/>
    <lineage>
        <taxon>Bacteria</taxon>
        <taxon>Pseudomonadati</taxon>
        <taxon>Planctomycetota</taxon>
        <taxon>Planctomycetia</taxon>
        <taxon>Planctomycetales</taxon>
        <taxon>Planctomycetaceae</taxon>
        <taxon>Planctomicrobium</taxon>
    </lineage>
</organism>
<feature type="transmembrane region" description="Helical" evidence="1">
    <location>
        <begin position="254"/>
        <end position="276"/>
    </location>
</feature>
<dbReference type="OrthoDB" id="9786218at2"/>
<feature type="transmembrane region" description="Helical" evidence="1">
    <location>
        <begin position="47"/>
        <end position="68"/>
    </location>
</feature>